<protein>
    <recommendedName>
        <fullName evidence="3">Glyoxalase/bleomycin resistance protein/dioxygenase superfamily protein</fullName>
    </recommendedName>
</protein>
<dbReference type="Proteomes" id="UP000295444">
    <property type="component" value="Unassembled WGS sequence"/>
</dbReference>
<dbReference type="AlphaFoldDB" id="A0A4R6SD20"/>
<dbReference type="PROSITE" id="PS51318">
    <property type="entry name" value="TAT"/>
    <property type="match status" value="1"/>
</dbReference>
<evidence type="ECO:0008006" key="3">
    <source>
        <dbReference type="Google" id="ProtNLM"/>
    </source>
</evidence>
<name>A0A4R6SD20_LABRH</name>
<dbReference type="RefSeq" id="WP_133850975.1">
    <property type="nucleotide sequence ID" value="NZ_SNXZ01000003.1"/>
</dbReference>
<gene>
    <name evidence="1" type="ORF">EV186_103807</name>
</gene>
<accession>A0A4R6SD20</accession>
<evidence type="ECO:0000313" key="2">
    <source>
        <dbReference type="Proteomes" id="UP000295444"/>
    </source>
</evidence>
<sequence>MNETPKEISRRGALVGGLVGAAAIPLLGLGSIAQAAGLPDAFGPLHHVGVAIAPNFDEVLAKLTATIGLEFYQPVVETLTLRDEAGHVHTYTDRFTLSKGPEPHVELLDPVPGSFFGANPAHPVVELGYVVGDRLAELSAMLTANGMPLLGTIAVDPQPGAVGVAWHQVSNNFLIELLADDPVASMA</sequence>
<evidence type="ECO:0000313" key="1">
    <source>
        <dbReference type="EMBL" id="TDP97830.1"/>
    </source>
</evidence>
<keyword evidence="2" id="KW-1185">Reference proteome</keyword>
<reference evidence="1 2" key="1">
    <citation type="submission" date="2019-03" db="EMBL/GenBank/DDBJ databases">
        <title>Genomic Encyclopedia of Type Strains, Phase IV (KMG-IV): sequencing the most valuable type-strain genomes for metagenomic binning, comparative biology and taxonomic classification.</title>
        <authorList>
            <person name="Goeker M."/>
        </authorList>
    </citation>
    <scope>NUCLEOTIDE SEQUENCE [LARGE SCALE GENOMIC DNA]</scope>
    <source>
        <strain evidence="1 2">DSM 45361</strain>
    </source>
</reference>
<dbReference type="EMBL" id="SNXZ01000003">
    <property type="protein sequence ID" value="TDP97830.1"/>
    <property type="molecule type" value="Genomic_DNA"/>
</dbReference>
<comment type="caution">
    <text evidence="1">The sequence shown here is derived from an EMBL/GenBank/DDBJ whole genome shotgun (WGS) entry which is preliminary data.</text>
</comment>
<dbReference type="OrthoDB" id="5185674at2"/>
<dbReference type="InterPro" id="IPR006311">
    <property type="entry name" value="TAT_signal"/>
</dbReference>
<proteinExistence type="predicted"/>
<organism evidence="1 2">
    <name type="scientific">Labedaea rhizosphaerae</name>
    <dbReference type="NCBI Taxonomy" id="598644"/>
    <lineage>
        <taxon>Bacteria</taxon>
        <taxon>Bacillati</taxon>
        <taxon>Actinomycetota</taxon>
        <taxon>Actinomycetes</taxon>
        <taxon>Pseudonocardiales</taxon>
        <taxon>Pseudonocardiaceae</taxon>
        <taxon>Labedaea</taxon>
    </lineage>
</organism>